<comment type="subcellular location">
    <subcellularLocation>
        <location evidence="1">Cell membrane</location>
        <topology evidence="1">Multi-pass membrane protein</topology>
    </subcellularLocation>
</comment>
<proteinExistence type="predicted"/>
<keyword evidence="2" id="KW-1003">Cell membrane</keyword>
<accession>A0ABR8Z589</accession>
<name>A0ABR8Z589_9MICO</name>
<sequence length="310" mass="33099">MSPTAWGAFAGLIGGLGLVLVVWRVRAMRPWLPDRIAPYLRERPATSGLLAEPRTHTPFPTFESLLAPVMSDAGRVLERLGSTTQNVRRRIALSGAPLTVEQFRLEQMMWAVLGLTGGLLLVTLAGVARGLNVLAGTGVVVVAAVLGAVARDRWLTRAANRNQQAMLEELPAVAELLALAVSAGEGPMAALERVARTTRGALTTQLEVTLREARAGAPLAVSLERLAARTSQPAVARFAEGIAVAVDRGTPLAEVLRAQAQDAREAARRELMELGGKKEIEMMFPVVFLVLPVTVLFALFPGLMLLQVGL</sequence>
<dbReference type="RefSeq" id="WP_251840610.1">
    <property type="nucleotide sequence ID" value="NZ_JACSPO010000012.1"/>
</dbReference>
<feature type="domain" description="Type II secretion system protein GspF" evidence="7">
    <location>
        <begin position="175"/>
        <end position="299"/>
    </location>
</feature>
<feature type="transmembrane region" description="Helical" evidence="6">
    <location>
        <begin position="282"/>
        <end position="306"/>
    </location>
</feature>
<evidence type="ECO:0000259" key="7">
    <source>
        <dbReference type="Pfam" id="PF00482"/>
    </source>
</evidence>
<evidence type="ECO:0000256" key="1">
    <source>
        <dbReference type="ARBA" id="ARBA00004651"/>
    </source>
</evidence>
<feature type="transmembrane region" description="Helical" evidence="6">
    <location>
        <begin position="6"/>
        <end position="25"/>
    </location>
</feature>
<dbReference type="Proteomes" id="UP000661894">
    <property type="component" value="Unassembled WGS sequence"/>
</dbReference>
<feature type="transmembrane region" description="Helical" evidence="6">
    <location>
        <begin position="133"/>
        <end position="150"/>
    </location>
</feature>
<dbReference type="EMBL" id="JACSPO010000012">
    <property type="protein sequence ID" value="MBD8063507.1"/>
    <property type="molecule type" value="Genomic_DNA"/>
</dbReference>
<keyword evidence="5 6" id="KW-0472">Membrane</keyword>
<comment type="caution">
    <text evidence="8">The sequence shown here is derived from an EMBL/GenBank/DDBJ whole genome shotgun (WGS) entry which is preliminary data.</text>
</comment>
<keyword evidence="4 6" id="KW-1133">Transmembrane helix</keyword>
<evidence type="ECO:0000313" key="9">
    <source>
        <dbReference type="Proteomes" id="UP000661894"/>
    </source>
</evidence>
<dbReference type="Pfam" id="PF00482">
    <property type="entry name" value="T2SSF"/>
    <property type="match status" value="1"/>
</dbReference>
<protein>
    <submittedName>
        <fullName evidence="8">Type II secretion system F family protein</fullName>
    </submittedName>
</protein>
<evidence type="ECO:0000256" key="5">
    <source>
        <dbReference type="ARBA" id="ARBA00023136"/>
    </source>
</evidence>
<feature type="transmembrane region" description="Helical" evidence="6">
    <location>
        <begin position="108"/>
        <end position="127"/>
    </location>
</feature>
<dbReference type="PANTHER" id="PTHR35007">
    <property type="entry name" value="INTEGRAL MEMBRANE PROTEIN-RELATED"/>
    <property type="match status" value="1"/>
</dbReference>
<evidence type="ECO:0000256" key="6">
    <source>
        <dbReference type="SAM" id="Phobius"/>
    </source>
</evidence>
<keyword evidence="3 6" id="KW-0812">Transmembrane</keyword>
<keyword evidence="9" id="KW-1185">Reference proteome</keyword>
<evidence type="ECO:0000256" key="2">
    <source>
        <dbReference type="ARBA" id="ARBA00022475"/>
    </source>
</evidence>
<dbReference type="InterPro" id="IPR018076">
    <property type="entry name" value="T2SS_GspF_dom"/>
</dbReference>
<organism evidence="8 9">
    <name type="scientific">Oceanitalea stevensii</name>
    <dbReference type="NCBI Taxonomy" id="2763072"/>
    <lineage>
        <taxon>Bacteria</taxon>
        <taxon>Bacillati</taxon>
        <taxon>Actinomycetota</taxon>
        <taxon>Actinomycetes</taxon>
        <taxon>Micrococcales</taxon>
        <taxon>Bogoriellaceae</taxon>
        <taxon>Georgenia</taxon>
    </lineage>
</organism>
<evidence type="ECO:0000313" key="8">
    <source>
        <dbReference type="EMBL" id="MBD8063507.1"/>
    </source>
</evidence>
<reference evidence="8 9" key="1">
    <citation type="submission" date="2020-08" db="EMBL/GenBank/DDBJ databases">
        <title>A Genomic Blueprint of the Chicken Gut Microbiome.</title>
        <authorList>
            <person name="Gilroy R."/>
            <person name="Ravi A."/>
            <person name="Getino M."/>
            <person name="Pursley I."/>
            <person name="Horton D.L."/>
            <person name="Alikhan N.-F."/>
            <person name="Baker D."/>
            <person name="Gharbi K."/>
            <person name="Hall N."/>
            <person name="Watson M."/>
            <person name="Adriaenssens E.M."/>
            <person name="Foster-Nyarko E."/>
            <person name="Jarju S."/>
            <person name="Secka A."/>
            <person name="Antonio M."/>
            <person name="Oren A."/>
            <person name="Chaudhuri R."/>
            <person name="La Ragione R.M."/>
            <person name="Hildebrand F."/>
            <person name="Pallen M.J."/>
        </authorList>
    </citation>
    <scope>NUCLEOTIDE SEQUENCE [LARGE SCALE GENOMIC DNA]</scope>
    <source>
        <strain evidence="8 9">Sa1BUA1</strain>
    </source>
</reference>
<evidence type="ECO:0000256" key="4">
    <source>
        <dbReference type="ARBA" id="ARBA00022989"/>
    </source>
</evidence>
<evidence type="ECO:0000256" key="3">
    <source>
        <dbReference type="ARBA" id="ARBA00022692"/>
    </source>
</evidence>
<dbReference type="PANTHER" id="PTHR35007:SF2">
    <property type="entry name" value="PILUS ASSEMBLE PROTEIN"/>
    <property type="match status" value="1"/>
</dbReference>
<gene>
    <name evidence="8" type="ORF">H9624_14380</name>
</gene>